<dbReference type="AlphaFoldDB" id="A0A7R9JQ34"/>
<sequence>MRDEDDPDPYYTSLCSAKTLQSNQKGFFQDYADQVTEAVGSKWIERMFGRLATDSDRIAACYADDKVRMAVLDPLKHTQEMYRRKSAPVAFQKRMEADRALSSNNPQRALMLYSQSCMRAPGTVVLQQSSRYRGVWQHFQDLYRDQLSSNNPPCTGESGNTSKICTVISCPPTILHVQFLNTLRALIEYCLCAGVDETVDRGLSLALALGGRSEALLVLEDYLKSLADINLAVKEGFPQHLRYDQHRVNSQGGLPSTSQVSAAQSQKSRRASLNISGITSTKSKVKECFTQHLRYQLYWRMGRCYRGLNQVAKARVSLQLSTRLVREHFAQLGNEAVISLMRLQEELADLVLLEEEGRSKEPLQIEPPEEVYPHVREGRVKNHLVKTTLSTIDRNSNLNLPVIGSLVQQESSALDHAATEVGNSRTLDDIAMVLQRQFNVPVPLRGYVSDLLWFFVERVNTTEEM</sequence>
<dbReference type="GO" id="GO:0008168">
    <property type="term" value="F:methyltransferase activity"/>
    <property type="evidence" value="ECO:0007669"/>
    <property type="project" value="UniProtKB-KW"/>
</dbReference>
<keyword evidence="2" id="KW-0808">Transferase</keyword>
<keyword evidence="1" id="KW-0489">Methyltransferase</keyword>
<evidence type="ECO:0000256" key="4">
    <source>
        <dbReference type="SAM" id="MobiDB-lite"/>
    </source>
</evidence>
<reference evidence="5" key="1">
    <citation type="submission" date="2020-11" db="EMBL/GenBank/DDBJ databases">
        <authorList>
            <person name="Tran Van P."/>
        </authorList>
    </citation>
    <scope>NUCLEOTIDE SEQUENCE</scope>
</reference>
<dbReference type="InterPro" id="IPR052097">
    <property type="entry name" value="SET-MYND_domain_protein"/>
</dbReference>
<accession>A0A7R9JQ34</accession>
<proteinExistence type="predicted"/>
<evidence type="ECO:0000256" key="3">
    <source>
        <dbReference type="ARBA" id="ARBA00022691"/>
    </source>
</evidence>
<dbReference type="EMBL" id="OE839436">
    <property type="protein sequence ID" value="CAD7587210.1"/>
    <property type="molecule type" value="Genomic_DNA"/>
</dbReference>
<dbReference type="GO" id="GO:0005737">
    <property type="term" value="C:cytoplasm"/>
    <property type="evidence" value="ECO:0007669"/>
    <property type="project" value="TreeGrafter"/>
</dbReference>
<dbReference type="GO" id="GO:0032259">
    <property type="term" value="P:methylation"/>
    <property type="evidence" value="ECO:0007669"/>
    <property type="project" value="UniProtKB-KW"/>
</dbReference>
<dbReference type="GO" id="GO:0005634">
    <property type="term" value="C:nucleus"/>
    <property type="evidence" value="ECO:0007669"/>
    <property type="project" value="TreeGrafter"/>
</dbReference>
<evidence type="ECO:0000256" key="2">
    <source>
        <dbReference type="ARBA" id="ARBA00022679"/>
    </source>
</evidence>
<organism evidence="5">
    <name type="scientific">Timema genevievae</name>
    <name type="common">Walking stick</name>
    <dbReference type="NCBI Taxonomy" id="629358"/>
    <lineage>
        <taxon>Eukaryota</taxon>
        <taxon>Metazoa</taxon>
        <taxon>Ecdysozoa</taxon>
        <taxon>Arthropoda</taxon>
        <taxon>Hexapoda</taxon>
        <taxon>Insecta</taxon>
        <taxon>Pterygota</taxon>
        <taxon>Neoptera</taxon>
        <taxon>Polyneoptera</taxon>
        <taxon>Phasmatodea</taxon>
        <taxon>Timematodea</taxon>
        <taxon>Timematoidea</taxon>
        <taxon>Timematidae</taxon>
        <taxon>Timema</taxon>
    </lineage>
</organism>
<dbReference type="PANTHER" id="PTHR46165">
    <property type="entry name" value="SET AND MYND DOMAIN-CONTAINING PROTEIN 4"/>
    <property type="match status" value="1"/>
</dbReference>
<feature type="region of interest" description="Disordered" evidence="4">
    <location>
        <begin position="248"/>
        <end position="268"/>
    </location>
</feature>
<gene>
    <name evidence="5" type="ORF">TGEB3V08_LOCUS1429</name>
</gene>
<dbReference type="GO" id="GO:0042051">
    <property type="term" value="P:compound eye photoreceptor development"/>
    <property type="evidence" value="ECO:0007669"/>
    <property type="project" value="TreeGrafter"/>
</dbReference>
<keyword evidence="3" id="KW-0949">S-adenosyl-L-methionine</keyword>
<name>A0A7R9JQ34_TIMGE</name>
<dbReference type="PANTHER" id="PTHR46165:SF5">
    <property type="entry name" value="RE32936P"/>
    <property type="match status" value="1"/>
</dbReference>
<evidence type="ECO:0000256" key="1">
    <source>
        <dbReference type="ARBA" id="ARBA00022603"/>
    </source>
</evidence>
<protein>
    <submittedName>
        <fullName evidence="5">Uncharacterized protein</fullName>
    </submittedName>
</protein>
<evidence type="ECO:0000313" key="5">
    <source>
        <dbReference type="EMBL" id="CAD7587210.1"/>
    </source>
</evidence>
<dbReference type="GO" id="GO:0042826">
    <property type="term" value="F:histone deacetylase binding"/>
    <property type="evidence" value="ECO:0007669"/>
    <property type="project" value="TreeGrafter"/>
</dbReference>
<feature type="compositionally biased region" description="Low complexity" evidence="4">
    <location>
        <begin position="256"/>
        <end position="266"/>
    </location>
</feature>